<evidence type="ECO:0000259" key="8">
    <source>
        <dbReference type="Pfam" id="PF01979"/>
    </source>
</evidence>
<comment type="pathway">
    <text evidence="7">Amino-acid degradation; L-histidine degradation into L-glutamate; N-formimidoyl-L-glutamate from L-histidine: step 3/3.</text>
</comment>
<dbReference type="GO" id="GO:0005737">
    <property type="term" value="C:cytoplasm"/>
    <property type="evidence" value="ECO:0007669"/>
    <property type="project" value="UniProtKB-SubCell"/>
</dbReference>
<feature type="binding site" evidence="7">
    <location>
        <position position="86"/>
    </location>
    <ligand>
        <name>Fe(3+)</name>
        <dbReference type="ChEBI" id="CHEBI:29034"/>
    </ligand>
</feature>
<feature type="binding site" evidence="7">
    <location>
        <position position="329"/>
    </location>
    <ligand>
        <name>N-formimidoyl-L-glutamate</name>
        <dbReference type="ChEBI" id="CHEBI:58928"/>
    </ligand>
</feature>
<reference evidence="9 10" key="1">
    <citation type="submission" date="2016-07" db="EMBL/GenBank/DDBJ databases">
        <title>Draft genome of Scalindua rubra, obtained from a brine-seawater interface in the Red Sea, sheds light on salt adaptation in anammox bacteria.</title>
        <authorList>
            <person name="Speth D.R."/>
            <person name="Lagkouvardos I."/>
            <person name="Wang Y."/>
            <person name="Qian P.-Y."/>
            <person name="Dutilh B.E."/>
            <person name="Jetten M.S."/>
        </authorList>
    </citation>
    <scope>NUCLEOTIDE SEQUENCE [LARGE SCALE GENOMIC DNA]</scope>
    <source>
        <strain evidence="9">BSI-1</strain>
    </source>
</reference>
<dbReference type="PANTHER" id="PTHR42752:SF1">
    <property type="entry name" value="IMIDAZOLONEPROPIONASE-RELATED"/>
    <property type="match status" value="1"/>
</dbReference>
<dbReference type="InterPro" id="IPR011059">
    <property type="entry name" value="Metal-dep_hydrolase_composite"/>
</dbReference>
<evidence type="ECO:0000256" key="7">
    <source>
        <dbReference type="HAMAP-Rule" id="MF_00372"/>
    </source>
</evidence>
<dbReference type="GO" id="GO:0019556">
    <property type="term" value="P:L-histidine catabolic process to glutamate and formamide"/>
    <property type="evidence" value="ECO:0007669"/>
    <property type="project" value="UniProtKB-UniRule"/>
</dbReference>
<dbReference type="Proteomes" id="UP000094056">
    <property type="component" value="Unassembled WGS sequence"/>
</dbReference>
<dbReference type="GO" id="GO:0005506">
    <property type="term" value="F:iron ion binding"/>
    <property type="evidence" value="ECO:0007669"/>
    <property type="project" value="UniProtKB-UniRule"/>
</dbReference>
<evidence type="ECO:0000256" key="2">
    <source>
        <dbReference type="ARBA" id="ARBA00022723"/>
    </source>
</evidence>
<evidence type="ECO:0000313" key="10">
    <source>
        <dbReference type="Proteomes" id="UP000094056"/>
    </source>
</evidence>
<dbReference type="EC" id="3.5.2.7" evidence="1 7"/>
<dbReference type="GO" id="GO:0008270">
    <property type="term" value="F:zinc ion binding"/>
    <property type="evidence" value="ECO:0007669"/>
    <property type="project" value="UniProtKB-UniRule"/>
</dbReference>
<sequence>MNKKPDLLILNCKELLTIRGASSKPKIGHELDDVGIIHDGAIAICDERITDIGETKDLIEKYKDDTNFKIVDASGKVVSPGFVDCHTHVVFGGSREKEFVEKIKGTSYLEILKRGGGILSTVNETRKLSVDELIRKTKKHLDNMLTHGTTTVEIKSGYGLNLDNELKILKAIKILNETHPIDIVPTFLGAHVIPDEYRANPDQYVNLVIDMLSVVKEYVKYCDVFVIVGHFLLNKAEKYLWKQKIGLSLKMHINEFKNIGGADLAAELEIVSADHLDLITDEEIDKLVKSNVVGVLLPGVNFYLMNNNYAPLKRMLEKGLPIALATDFNPGTCPTENMQIMITIACLKMKMSPGQALNASTINGAHAIEMADDVGSLEVGKVADIIMFDIPNYNYIPYHFGVNNVEKVIKRGKLVVDYKKI</sequence>
<dbReference type="GO" id="GO:0050480">
    <property type="term" value="F:imidazolonepropionase activity"/>
    <property type="evidence" value="ECO:0007669"/>
    <property type="project" value="UniProtKB-UniRule"/>
</dbReference>
<dbReference type="PATRIC" id="fig|1872076.5.peg.4448"/>
<dbReference type="SUPFAM" id="SSF51338">
    <property type="entry name" value="Composite domain of metallo-dependent hydrolases"/>
    <property type="match status" value="1"/>
</dbReference>
<dbReference type="InterPro" id="IPR005920">
    <property type="entry name" value="HutI"/>
</dbReference>
<evidence type="ECO:0000256" key="5">
    <source>
        <dbReference type="ARBA" id="ARBA00022833"/>
    </source>
</evidence>
<comment type="catalytic activity">
    <reaction evidence="7">
        <text>4-imidazolone-5-propanoate + H2O = N-formimidoyl-L-glutamate</text>
        <dbReference type="Rhea" id="RHEA:23660"/>
        <dbReference type="ChEBI" id="CHEBI:15377"/>
        <dbReference type="ChEBI" id="CHEBI:58928"/>
        <dbReference type="ChEBI" id="CHEBI:77893"/>
        <dbReference type="EC" id="3.5.2.7"/>
    </reaction>
</comment>
<comment type="cofactor">
    <cofactor evidence="7">
        <name>Zn(2+)</name>
        <dbReference type="ChEBI" id="CHEBI:29105"/>
    </cofactor>
    <cofactor evidence="7">
        <name>Fe(3+)</name>
        <dbReference type="ChEBI" id="CHEBI:29034"/>
    </cofactor>
    <text evidence="7">Binds 1 zinc or iron ion per subunit.</text>
</comment>
<feature type="binding site" evidence="7">
    <location>
        <position position="327"/>
    </location>
    <ligand>
        <name>Zn(2+)</name>
        <dbReference type="ChEBI" id="CHEBI:29105"/>
    </ligand>
</feature>
<evidence type="ECO:0000256" key="1">
    <source>
        <dbReference type="ARBA" id="ARBA00012864"/>
    </source>
</evidence>
<organism evidence="9 10">
    <name type="scientific">Candidatus Scalindua rubra</name>
    <dbReference type="NCBI Taxonomy" id="1872076"/>
    <lineage>
        <taxon>Bacteria</taxon>
        <taxon>Pseudomonadati</taxon>
        <taxon>Planctomycetota</taxon>
        <taxon>Candidatus Brocadiia</taxon>
        <taxon>Candidatus Brocadiales</taxon>
        <taxon>Candidatus Scalinduaceae</taxon>
        <taxon>Candidatus Scalindua</taxon>
    </lineage>
</organism>
<gene>
    <name evidence="7" type="primary">hutI</name>
    <name evidence="9" type="ORF">SCARUB_03737</name>
</gene>
<dbReference type="AlphaFoldDB" id="A0A1E3X6F3"/>
<dbReference type="PANTHER" id="PTHR42752">
    <property type="entry name" value="IMIDAZOLONEPROPIONASE"/>
    <property type="match status" value="1"/>
</dbReference>
<accession>A0A1E3X6F3</accession>
<feature type="binding site" evidence="7">
    <location>
        <position position="252"/>
    </location>
    <ligand>
        <name>Fe(3+)</name>
        <dbReference type="ChEBI" id="CHEBI:29034"/>
    </ligand>
</feature>
<dbReference type="InterPro" id="IPR006680">
    <property type="entry name" value="Amidohydro-rel"/>
</dbReference>
<protein>
    <recommendedName>
        <fullName evidence="1 7">Imidazolonepropionase</fullName>
        <ecNumber evidence="1 7">3.5.2.7</ecNumber>
    </recommendedName>
    <alternativeName>
        <fullName evidence="7">Imidazolone-5-propionate hydrolase</fullName>
    </alternativeName>
</protein>
<feature type="binding site" evidence="7">
    <location>
        <position position="191"/>
    </location>
    <ligand>
        <name>4-imidazolone-5-propanoate</name>
        <dbReference type="ChEBI" id="CHEBI:77893"/>
    </ligand>
</feature>
<dbReference type="InterPro" id="IPR032466">
    <property type="entry name" value="Metal_Hydrolase"/>
</dbReference>
<comment type="similarity">
    <text evidence="7">Belongs to the metallo-dependent hydrolases superfamily. HutI family.</text>
</comment>
<keyword evidence="5 7" id="KW-0862">Zinc</keyword>
<feature type="binding site" evidence="7">
    <location>
        <position position="88"/>
    </location>
    <ligand>
        <name>Zn(2+)</name>
        <dbReference type="ChEBI" id="CHEBI:29105"/>
    </ligand>
</feature>
<feature type="binding site" evidence="7">
    <location>
        <position position="88"/>
    </location>
    <ligand>
        <name>Fe(3+)</name>
        <dbReference type="ChEBI" id="CHEBI:29034"/>
    </ligand>
</feature>
<evidence type="ECO:0000313" key="9">
    <source>
        <dbReference type="EMBL" id="ODS31139.1"/>
    </source>
</evidence>
<feature type="binding site" evidence="7">
    <location>
        <position position="86"/>
    </location>
    <ligand>
        <name>Zn(2+)</name>
        <dbReference type="ChEBI" id="CHEBI:29105"/>
    </ligand>
</feature>
<dbReference type="EMBL" id="MAYW01000140">
    <property type="protein sequence ID" value="ODS31139.1"/>
    <property type="molecule type" value="Genomic_DNA"/>
</dbReference>
<feature type="binding site" evidence="7">
    <location>
        <position position="252"/>
    </location>
    <ligand>
        <name>Zn(2+)</name>
        <dbReference type="ChEBI" id="CHEBI:29105"/>
    </ligand>
</feature>
<comment type="subcellular location">
    <subcellularLocation>
        <location evidence="7">Cytoplasm</location>
    </subcellularLocation>
</comment>
<dbReference type="CDD" id="cd01296">
    <property type="entry name" value="Imidazolone-5PH"/>
    <property type="match status" value="1"/>
</dbReference>
<dbReference type="FunFam" id="3.20.20.140:FF:000007">
    <property type="entry name" value="Imidazolonepropionase"/>
    <property type="match status" value="1"/>
</dbReference>
<dbReference type="GO" id="GO:0019557">
    <property type="term" value="P:L-histidine catabolic process to glutamate and formate"/>
    <property type="evidence" value="ECO:0007669"/>
    <property type="project" value="UniProtKB-UniPathway"/>
</dbReference>
<comment type="function">
    <text evidence="7">Catalyzes the hydrolytic cleavage of the carbon-nitrogen bond in imidazolone-5-propanoate to yield N-formimidoyl-L-glutamate. It is the third step in the universal histidine degradation pathway.</text>
</comment>
<evidence type="ECO:0000256" key="3">
    <source>
        <dbReference type="ARBA" id="ARBA00022801"/>
    </source>
</evidence>
<dbReference type="Gene3D" id="2.30.40.10">
    <property type="entry name" value="Urease, subunit C, domain 1"/>
    <property type="match status" value="1"/>
</dbReference>
<dbReference type="SUPFAM" id="SSF51556">
    <property type="entry name" value="Metallo-dependent hydrolases"/>
    <property type="match status" value="1"/>
</dbReference>
<feature type="binding site" evidence="7">
    <location>
        <position position="158"/>
    </location>
    <ligand>
        <name>4-imidazolone-5-propanoate</name>
        <dbReference type="ChEBI" id="CHEBI:77893"/>
    </ligand>
</feature>
<feature type="binding site" evidence="7">
    <location>
        <position position="327"/>
    </location>
    <ligand>
        <name>Fe(3+)</name>
        <dbReference type="ChEBI" id="CHEBI:29034"/>
    </ligand>
</feature>
<feature type="binding site" evidence="7">
    <location>
        <position position="331"/>
    </location>
    <ligand>
        <name>N-formimidoyl-L-glutamate</name>
        <dbReference type="ChEBI" id="CHEBI:58928"/>
    </ligand>
</feature>
<keyword evidence="7" id="KW-0963">Cytoplasm</keyword>
<keyword evidence="6 7" id="KW-0408">Iron</keyword>
<evidence type="ECO:0000256" key="4">
    <source>
        <dbReference type="ARBA" id="ARBA00022808"/>
    </source>
</evidence>
<evidence type="ECO:0000256" key="6">
    <source>
        <dbReference type="ARBA" id="ARBA00023004"/>
    </source>
</evidence>
<feature type="binding site" evidence="7">
    <location>
        <position position="158"/>
    </location>
    <ligand>
        <name>N-formimidoyl-L-glutamate</name>
        <dbReference type="ChEBI" id="CHEBI:58928"/>
    </ligand>
</feature>
<dbReference type="Gene3D" id="3.20.20.140">
    <property type="entry name" value="Metal-dependent hydrolases"/>
    <property type="match status" value="1"/>
</dbReference>
<keyword evidence="4 7" id="KW-0369">Histidine metabolism</keyword>
<feature type="binding site" evidence="7">
    <location>
        <position position="332"/>
    </location>
    <ligand>
        <name>4-imidazolone-5-propanoate</name>
        <dbReference type="ChEBI" id="CHEBI:77893"/>
    </ligand>
</feature>
<dbReference type="NCBIfam" id="TIGR01224">
    <property type="entry name" value="hutI"/>
    <property type="match status" value="1"/>
</dbReference>
<dbReference type="Pfam" id="PF01979">
    <property type="entry name" value="Amidohydro_1"/>
    <property type="match status" value="1"/>
</dbReference>
<keyword evidence="2 7" id="KW-0479">Metal-binding</keyword>
<proteinExistence type="inferred from homology"/>
<keyword evidence="3 7" id="KW-0378">Hydrolase</keyword>
<feature type="binding site" evidence="7">
    <location>
        <position position="255"/>
    </location>
    <ligand>
        <name>4-imidazolone-5-propanoate</name>
        <dbReference type="ChEBI" id="CHEBI:77893"/>
    </ligand>
</feature>
<dbReference type="UniPathway" id="UPA00379">
    <property type="reaction ID" value="UER00551"/>
</dbReference>
<feature type="domain" description="Amidohydrolase-related" evidence="8">
    <location>
        <begin position="77"/>
        <end position="415"/>
    </location>
</feature>
<feature type="binding site" evidence="7">
    <location>
        <position position="95"/>
    </location>
    <ligand>
        <name>4-imidazolone-5-propanoate</name>
        <dbReference type="ChEBI" id="CHEBI:77893"/>
    </ligand>
</feature>
<dbReference type="HAMAP" id="MF_00372">
    <property type="entry name" value="HutI"/>
    <property type="match status" value="1"/>
</dbReference>
<comment type="caution">
    <text evidence="9">The sequence shown here is derived from an EMBL/GenBank/DDBJ whole genome shotgun (WGS) entry which is preliminary data.</text>
</comment>
<name>A0A1E3X6F3_9BACT</name>